<evidence type="ECO:0000313" key="3">
    <source>
        <dbReference type="EMBL" id="PWV12911.1"/>
    </source>
</evidence>
<dbReference type="VEuPathDB" id="TriTrypDB:C3747_47g411c"/>
<dbReference type="OrthoDB" id="273328at2759"/>
<evidence type="ECO:0000256" key="1">
    <source>
        <dbReference type="SAM" id="MobiDB-lite"/>
    </source>
</evidence>
<reference evidence="2 4" key="1">
    <citation type="journal article" date="2018" name="Microb. Genom.">
        <title>Expanding an expanded genome: long-read sequencing of Trypanosoma cruzi.</title>
        <authorList>
            <person name="Berna L."/>
            <person name="Rodriguez M."/>
            <person name="Chiribao M.L."/>
            <person name="Parodi-Talice A."/>
            <person name="Pita S."/>
            <person name="Rijo G."/>
            <person name="Alvarez-Valin F."/>
            <person name="Robello C."/>
        </authorList>
    </citation>
    <scope>NUCLEOTIDE SEQUENCE [LARGE SCALE GENOMIC DNA]</scope>
    <source>
        <strain evidence="2 4">TCC</strain>
    </source>
</reference>
<dbReference type="VEuPathDB" id="TriTrypDB:TcG_01569"/>
<sequence>MFFDDDNEVNDGSEGARSPSSGASSVCDVPLPPLPPPAPPSSIYGMATDEIYSIIKELRRQIDDPATHQDIKAMLKKEPSVLLAVARVLHESALLRRTVVNVDGRVEEQLVPLPEAPTPPLPSGWSSWA</sequence>
<dbReference type="VEuPathDB" id="TriTrypDB:BCY84_15031"/>
<dbReference type="VEuPathDB" id="TriTrypDB:C3747_96g104c"/>
<feature type="region of interest" description="Disordered" evidence="1">
    <location>
        <begin position="1"/>
        <end position="42"/>
    </location>
</feature>
<dbReference type="VEuPathDB" id="TriTrypDB:TcYC6_0108660"/>
<dbReference type="VEuPathDB" id="TriTrypDB:TcCLB.506591.90"/>
<dbReference type="VEuPathDB" id="TriTrypDB:TcCLB.506989.270"/>
<proteinExistence type="predicted"/>
<gene>
    <name evidence="3" type="ORF">C3747_47g411c</name>
    <name evidence="2" type="ORF">C3747_96g104c</name>
</gene>
<evidence type="ECO:0000313" key="4">
    <source>
        <dbReference type="Proteomes" id="UP000246078"/>
    </source>
</evidence>
<dbReference type="AlphaFoldDB" id="A0A2V2WN17"/>
<feature type="compositionally biased region" description="Pro residues" evidence="1">
    <location>
        <begin position="30"/>
        <end position="40"/>
    </location>
</feature>
<dbReference type="VEuPathDB" id="TriTrypDB:TcBrA4_0128080"/>
<protein>
    <submittedName>
        <fullName evidence="2">Uncharacterized protein</fullName>
    </submittedName>
</protein>
<dbReference type="OMA" id="TTHHDIK"/>
<evidence type="ECO:0000313" key="2">
    <source>
        <dbReference type="EMBL" id="PWV07894.1"/>
    </source>
</evidence>
<dbReference type="VEuPathDB" id="TriTrypDB:C4B63_10g1699c"/>
<accession>A0A2V2WN17</accession>
<feature type="compositionally biased region" description="Acidic residues" evidence="1">
    <location>
        <begin position="1"/>
        <end position="11"/>
    </location>
</feature>
<dbReference type="EMBL" id="PRFC01000047">
    <property type="protein sequence ID" value="PWV12911.1"/>
    <property type="molecule type" value="Genomic_DNA"/>
</dbReference>
<organism evidence="2 4">
    <name type="scientific">Trypanosoma cruzi</name>
    <dbReference type="NCBI Taxonomy" id="5693"/>
    <lineage>
        <taxon>Eukaryota</taxon>
        <taxon>Discoba</taxon>
        <taxon>Euglenozoa</taxon>
        <taxon>Kinetoplastea</taxon>
        <taxon>Metakinetoplastina</taxon>
        <taxon>Trypanosomatida</taxon>
        <taxon>Trypanosomatidae</taxon>
        <taxon>Trypanosoma</taxon>
        <taxon>Schizotrypanum</taxon>
    </lineage>
</organism>
<dbReference type="EMBL" id="PRFC01000096">
    <property type="protein sequence ID" value="PWV07894.1"/>
    <property type="molecule type" value="Genomic_DNA"/>
</dbReference>
<dbReference type="Proteomes" id="UP000246078">
    <property type="component" value="Unassembled WGS sequence"/>
</dbReference>
<name>A0A2V2WN17_TRYCR</name>
<dbReference type="VEuPathDB" id="TriTrypDB:TcCL_NonESM06082"/>
<dbReference type="VEuPathDB" id="TriTrypDB:TcCL_ESM02719"/>
<comment type="caution">
    <text evidence="2">The sequence shown here is derived from an EMBL/GenBank/DDBJ whole genome shotgun (WGS) entry which is preliminary data.</text>
</comment>